<evidence type="ECO:0000313" key="3">
    <source>
        <dbReference type="RefSeq" id="XP_017981000.1"/>
    </source>
</evidence>
<sequence>MGNLRNEILEEAHVVAYAIHLGATKMYHDLKAVYWSLGLKRYVAKKYVSDPSHVIRYDEVQLQDGLSYEEQPIAILDRQVKRLRSKNISMVKVLWQSHAVKEAAWELEQEMRVK</sequence>
<protein>
    <submittedName>
        <fullName evidence="3">Uncharacterized protein LOC108663026</fullName>
    </submittedName>
</protein>
<feature type="domain" description="Integrase zinc-binding" evidence="1">
    <location>
        <begin position="3"/>
        <end position="45"/>
    </location>
</feature>
<accession>A0AB32WRQ8</accession>
<dbReference type="AlphaFoldDB" id="A0AB32WRQ8"/>
<dbReference type="RefSeq" id="XP_017981000.1">
    <property type="nucleotide sequence ID" value="XM_018125511.1"/>
</dbReference>
<dbReference type="PANTHER" id="PTHR46148:SF60">
    <property type="entry name" value="CHROMO DOMAIN-CONTAINING PROTEIN"/>
    <property type="match status" value="1"/>
</dbReference>
<proteinExistence type="predicted"/>
<reference evidence="2" key="1">
    <citation type="journal article" date="1997" name="Nucleic Acids Res.">
        <title>tRNAscan-SE: a program for improved detection of transfer RNA genes in genomic sequence.</title>
        <authorList>
            <person name="Lowe T.M."/>
            <person name="Eddy S.R."/>
        </authorList>
    </citation>
    <scope>NUCLEOTIDE SEQUENCE [LARGE SCALE GENOMIC DNA]</scope>
    <source>
        <strain evidence="2">r\B97-61/B2</strain>
    </source>
</reference>
<dbReference type="Gramene" id="Tc08v2_t013100.1">
    <property type="protein sequence ID" value="Tc08v2_p013100.1"/>
    <property type="gene ID" value="Tc08v2_g013100"/>
</dbReference>
<name>A0AB32WRQ8_THECC</name>
<evidence type="ECO:0000313" key="2">
    <source>
        <dbReference type="Proteomes" id="UP000694886"/>
    </source>
</evidence>
<dbReference type="KEGG" id="tcc:108663026"/>
<dbReference type="InterPro" id="IPR041588">
    <property type="entry name" value="Integrase_H2C2"/>
</dbReference>
<dbReference type="GeneID" id="108663026"/>
<gene>
    <name evidence="3" type="primary">LOC108663026</name>
</gene>
<evidence type="ECO:0000259" key="1">
    <source>
        <dbReference type="Pfam" id="PF17921"/>
    </source>
</evidence>
<dbReference type="Proteomes" id="UP000694886">
    <property type="component" value="Chromosome 8"/>
</dbReference>
<dbReference type="Pfam" id="PF17921">
    <property type="entry name" value="Integrase_H2C2"/>
    <property type="match status" value="1"/>
</dbReference>
<dbReference type="PANTHER" id="PTHR46148">
    <property type="entry name" value="CHROMO DOMAIN-CONTAINING PROTEIN"/>
    <property type="match status" value="1"/>
</dbReference>
<dbReference type="Gene3D" id="1.10.340.70">
    <property type="match status" value="1"/>
</dbReference>
<reference evidence="3" key="2">
    <citation type="submission" date="2025-08" db="UniProtKB">
        <authorList>
            <consortium name="RefSeq"/>
        </authorList>
    </citation>
    <scope>IDENTIFICATION</scope>
</reference>
<organism evidence="2 3">
    <name type="scientific">Theobroma cacao</name>
    <name type="common">Cacao</name>
    <name type="synonym">Cocoa</name>
    <dbReference type="NCBI Taxonomy" id="3641"/>
    <lineage>
        <taxon>Eukaryota</taxon>
        <taxon>Viridiplantae</taxon>
        <taxon>Streptophyta</taxon>
        <taxon>Embryophyta</taxon>
        <taxon>Tracheophyta</taxon>
        <taxon>Spermatophyta</taxon>
        <taxon>Magnoliopsida</taxon>
        <taxon>eudicotyledons</taxon>
        <taxon>Gunneridae</taxon>
        <taxon>Pentapetalae</taxon>
        <taxon>rosids</taxon>
        <taxon>malvids</taxon>
        <taxon>Malvales</taxon>
        <taxon>Malvaceae</taxon>
        <taxon>Byttnerioideae</taxon>
        <taxon>Theobroma</taxon>
    </lineage>
</organism>